<dbReference type="InterPro" id="IPR003399">
    <property type="entry name" value="Mce/MlaD"/>
</dbReference>
<dbReference type="OrthoDB" id="4741753at2"/>
<feature type="domain" description="Mammalian cell entry C-terminal" evidence="4">
    <location>
        <begin position="120"/>
        <end position="289"/>
    </location>
</feature>
<dbReference type="AlphaFoldDB" id="J4TL13"/>
<gene>
    <name evidence="5" type="ORF">MCOL_V210190</name>
</gene>
<dbReference type="PANTHER" id="PTHR33371:SF16">
    <property type="entry name" value="MCE-FAMILY PROTEIN MCE3F"/>
    <property type="match status" value="1"/>
</dbReference>
<dbReference type="eggNOG" id="COG1463">
    <property type="taxonomic scope" value="Bacteria"/>
</dbReference>
<dbReference type="GO" id="GO:0005576">
    <property type="term" value="C:extracellular region"/>
    <property type="evidence" value="ECO:0007669"/>
    <property type="project" value="TreeGrafter"/>
</dbReference>
<dbReference type="Pfam" id="PF11887">
    <property type="entry name" value="Mce4_CUP1"/>
    <property type="match status" value="1"/>
</dbReference>
<name>J4TL13_9MYCO</name>
<dbReference type="GeneID" id="31527419"/>
<organism evidence="5 6">
    <name type="scientific">Mycobacterium colombiense CECT 3035</name>
    <dbReference type="NCBI Taxonomy" id="1041522"/>
    <lineage>
        <taxon>Bacteria</taxon>
        <taxon>Bacillati</taxon>
        <taxon>Actinomycetota</taxon>
        <taxon>Actinomycetes</taxon>
        <taxon>Mycobacteriales</taxon>
        <taxon>Mycobacteriaceae</taxon>
        <taxon>Mycobacterium</taxon>
        <taxon>Mycobacterium avium complex (MAC)</taxon>
    </lineage>
</organism>
<dbReference type="Proteomes" id="UP000006455">
    <property type="component" value="Unassembled WGS sequence"/>
</dbReference>
<sequence length="515" mass="54370">MLTRFVRIQLIIFTIASVIGMTVMVVEYLQVPILLGVGRITVTLELPGTGGLYRFSNVTYRGVEVGKVTDVRPTRTGAEATLSLKTAPKIPANLHAAVLSVSAVGEQYVDLQPTTTAAPYLNDGAVIPAGRTSIPQAVGPMLDQVSSLIDSVPKQKIGGLLDETFKAFNGSGFDFGSLLDSSSRVIGDVNANAEQSRSLIDDSGPLLDGQARSTDAIRTWARSLAGISEQLVNDDAKTRTLLRTAPATADEASRLFEQVKPTLPLLLANLTTLGQVGVTYHPSLEQLLVLLPPTIAATQSYGAPKNNPTGFSLGDFTLTIGDPPACTVGFLPPSSWRSPEDTSVIDTPDGLYCKLPQDSPIGVRGARNYPCMGHPGKRAPTVEICDSDKPFEPLAIRQHVLGPYPTDPNLLAQGIPPDDRVTFGDQIFGPVDGTPPPGTPASPPAAPEPAPGDRGGTAPEAAPSAYTSQRPGPSIAVATYDPRTGRYATPDGTVYRQSDLVAQAGTRSWKDLFPT</sequence>
<evidence type="ECO:0000313" key="5">
    <source>
        <dbReference type="EMBL" id="EJO90553.1"/>
    </source>
</evidence>
<feature type="region of interest" description="Disordered" evidence="1">
    <location>
        <begin position="418"/>
        <end position="492"/>
    </location>
</feature>
<evidence type="ECO:0000256" key="1">
    <source>
        <dbReference type="SAM" id="MobiDB-lite"/>
    </source>
</evidence>
<evidence type="ECO:0000259" key="3">
    <source>
        <dbReference type="Pfam" id="PF02470"/>
    </source>
</evidence>
<feature type="domain" description="Mce/MlaD" evidence="3">
    <location>
        <begin position="40"/>
        <end position="113"/>
    </location>
</feature>
<reference evidence="5 6" key="1">
    <citation type="journal article" date="2011" name="J. Bacteriol.">
        <title>Genome sequence of the Mycobacterium colombiense type strain, CECT 3035.</title>
        <authorList>
            <person name="Gonzalez-Perez M."/>
            <person name="Murcia M.I."/>
            <person name="Landsman D."/>
            <person name="Jordan I.K."/>
            <person name="Marino-Ramirez L."/>
        </authorList>
    </citation>
    <scope>NUCLEOTIDE SEQUENCE [LARGE SCALE GENOMIC DNA]</scope>
    <source>
        <strain evidence="5 6">CECT 3035</strain>
    </source>
</reference>
<accession>J4TL13</accession>
<evidence type="ECO:0000313" key="6">
    <source>
        <dbReference type="Proteomes" id="UP000006455"/>
    </source>
</evidence>
<dbReference type="Pfam" id="PF02470">
    <property type="entry name" value="MlaD"/>
    <property type="match status" value="1"/>
</dbReference>
<keyword evidence="2" id="KW-1133">Transmembrane helix</keyword>
<feature type="transmembrane region" description="Helical" evidence="2">
    <location>
        <begin position="6"/>
        <end position="29"/>
    </location>
</feature>
<comment type="caution">
    <text evidence="5">The sequence shown here is derived from an EMBL/GenBank/DDBJ whole genome shotgun (WGS) entry which is preliminary data.</text>
</comment>
<dbReference type="InterPro" id="IPR052336">
    <property type="entry name" value="MlaD_Phospholipid_Transporter"/>
</dbReference>
<dbReference type="PANTHER" id="PTHR33371">
    <property type="entry name" value="INTERMEMBRANE PHOSPHOLIPID TRANSPORT SYSTEM BINDING PROTEIN MLAD-RELATED"/>
    <property type="match status" value="1"/>
</dbReference>
<protein>
    <submittedName>
        <fullName evidence="5">Virulence factor mce family protein</fullName>
    </submittedName>
</protein>
<evidence type="ECO:0000259" key="4">
    <source>
        <dbReference type="Pfam" id="PF11887"/>
    </source>
</evidence>
<dbReference type="InterPro" id="IPR005693">
    <property type="entry name" value="Mce"/>
</dbReference>
<keyword evidence="2" id="KW-0472">Membrane</keyword>
<keyword evidence="2" id="KW-0812">Transmembrane</keyword>
<dbReference type="STRING" id="1041522.GCA_002105755_01020"/>
<dbReference type="NCBIfam" id="TIGR00996">
    <property type="entry name" value="Mtu_fam_mce"/>
    <property type="match status" value="1"/>
</dbReference>
<dbReference type="RefSeq" id="WP_007771578.1">
    <property type="nucleotide sequence ID" value="NZ_AFVW02000002.1"/>
</dbReference>
<feature type="compositionally biased region" description="Pro residues" evidence="1">
    <location>
        <begin position="433"/>
        <end position="450"/>
    </location>
</feature>
<proteinExistence type="predicted"/>
<evidence type="ECO:0000256" key="2">
    <source>
        <dbReference type="SAM" id="Phobius"/>
    </source>
</evidence>
<dbReference type="InterPro" id="IPR024516">
    <property type="entry name" value="Mce_C"/>
</dbReference>
<dbReference type="EMBL" id="AFVW02000002">
    <property type="protein sequence ID" value="EJO90553.1"/>
    <property type="molecule type" value="Genomic_DNA"/>
</dbReference>